<dbReference type="EMBL" id="JAEHOE010000003">
    <property type="protein sequence ID" value="KAG2500735.1"/>
    <property type="molecule type" value="Genomic_DNA"/>
</dbReference>
<reference evidence="2" key="1">
    <citation type="journal article" date="2020" name="bioRxiv">
        <title>Comparative genomics of Chlamydomonas.</title>
        <authorList>
            <person name="Craig R.J."/>
            <person name="Hasan A.R."/>
            <person name="Ness R.W."/>
            <person name="Keightley P.D."/>
        </authorList>
    </citation>
    <scope>NUCLEOTIDE SEQUENCE</scope>
    <source>
        <strain evidence="2">CCAP 11/70</strain>
    </source>
</reference>
<evidence type="ECO:0000313" key="2">
    <source>
        <dbReference type="EMBL" id="KAG2500735.1"/>
    </source>
</evidence>
<comment type="caution">
    <text evidence="2">The sequence shown here is derived from an EMBL/GenBank/DDBJ whole genome shotgun (WGS) entry which is preliminary data.</text>
</comment>
<feature type="signal peptide" evidence="1">
    <location>
        <begin position="1"/>
        <end position="24"/>
    </location>
</feature>
<evidence type="ECO:0000313" key="3">
    <source>
        <dbReference type="Proteomes" id="UP000612055"/>
    </source>
</evidence>
<keyword evidence="1" id="KW-0732">Signal</keyword>
<keyword evidence="3" id="KW-1185">Reference proteome</keyword>
<sequence length="319" mass="35152">MAAREHFMPTSAVLLLLLAACVRSTNQFAAELIAREQVMASPNRVSSFEEADVVYIPTFLGLMVDVGAYHENLTLDADMRALGQAFTDNLATLLPRLKEKPHFLVGSHEALSYKPGGVLTSPLAPYLTLWAIELWVKVPLSARSLMAPRKGSVDVMRALAPGASIPPGSLGHIVPMPYASYVHYPPVVFDQYVLDTFPFAEVLDPSRLVVYVPRSVVNATNVVDYLNDKYPDEKRKAMLAHVLSFKHVFQWSLSSDPRPLRWDELGTASPHDDAFSMLLKRTVEGGCRRGLTGMRHCELLAAAGGSRGSRARAQRRLLA</sequence>
<organism evidence="2 3">
    <name type="scientific">Edaphochlamys debaryana</name>
    <dbReference type="NCBI Taxonomy" id="47281"/>
    <lineage>
        <taxon>Eukaryota</taxon>
        <taxon>Viridiplantae</taxon>
        <taxon>Chlorophyta</taxon>
        <taxon>core chlorophytes</taxon>
        <taxon>Chlorophyceae</taxon>
        <taxon>CS clade</taxon>
        <taxon>Chlamydomonadales</taxon>
        <taxon>Chlamydomonadales incertae sedis</taxon>
        <taxon>Edaphochlamys</taxon>
    </lineage>
</organism>
<dbReference type="OrthoDB" id="1924787at2759"/>
<accession>A0A835YLH5</accession>
<feature type="chain" id="PRO_5032824994" evidence="1">
    <location>
        <begin position="25"/>
        <end position="319"/>
    </location>
</feature>
<dbReference type="Proteomes" id="UP000612055">
    <property type="component" value="Unassembled WGS sequence"/>
</dbReference>
<evidence type="ECO:0000256" key="1">
    <source>
        <dbReference type="SAM" id="SignalP"/>
    </source>
</evidence>
<gene>
    <name evidence="2" type="ORF">HYH03_001499</name>
</gene>
<dbReference type="PROSITE" id="PS51257">
    <property type="entry name" value="PROKAR_LIPOPROTEIN"/>
    <property type="match status" value="1"/>
</dbReference>
<name>A0A835YLH5_9CHLO</name>
<proteinExistence type="predicted"/>
<dbReference type="AlphaFoldDB" id="A0A835YLH5"/>
<protein>
    <submittedName>
        <fullName evidence="2">Uncharacterized protein</fullName>
    </submittedName>
</protein>